<dbReference type="SUPFAM" id="SSF54211">
    <property type="entry name" value="Ribosomal protein S5 domain 2-like"/>
    <property type="match status" value="1"/>
</dbReference>
<gene>
    <name evidence="13 16" type="primary">thrB</name>
    <name evidence="16" type="ORF">CYJ76_00330</name>
</gene>
<comment type="caution">
    <text evidence="16">The sequence shown here is derived from an EMBL/GenBank/DDBJ whole genome shotgun (WGS) entry which is preliminary data.</text>
</comment>
<dbReference type="InterPro" id="IPR006203">
    <property type="entry name" value="GHMP_knse_ATP-bd_CS"/>
</dbReference>
<dbReference type="EMBL" id="PKIZ01000001">
    <property type="protein sequence ID" value="PKZ42745.1"/>
    <property type="molecule type" value="Genomic_DNA"/>
</dbReference>
<evidence type="ECO:0000256" key="5">
    <source>
        <dbReference type="ARBA" id="ARBA00022605"/>
    </source>
</evidence>
<keyword evidence="7 13" id="KW-0791">Threonine biosynthesis</keyword>
<evidence type="ECO:0000256" key="9">
    <source>
        <dbReference type="ARBA" id="ARBA00022777"/>
    </source>
</evidence>
<keyword evidence="6 13" id="KW-0808">Transferase</keyword>
<dbReference type="SUPFAM" id="SSF55060">
    <property type="entry name" value="GHMP Kinase, C-terminal domain"/>
    <property type="match status" value="1"/>
</dbReference>
<dbReference type="GO" id="GO:0009088">
    <property type="term" value="P:threonine biosynthetic process"/>
    <property type="evidence" value="ECO:0007669"/>
    <property type="project" value="UniProtKB-UniRule"/>
</dbReference>
<dbReference type="Proteomes" id="UP000234206">
    <property type="component" value="Unassembled WGS sequence"/>
</dbReference>
<evidence type="ECO:0000256" key="6">
    <source>
        <dbReference type="ARBA" id="ARBA00022679"/>
    </source>
</evidence>
<comment type="pathway">
    <text evidence="1 13">Amino-acid biosynthesis; L-threonine biosynthesis; L-threonine from L-aspartate: step 4/5.</text>
</comment>
<evidence type="ECO:0000256" key="11">
    <source>
        <dbReference type="ARBA" id="ARBA00049375"/>
    </source>
</evidence>
<dbReference type="PANTHER" id="PTHR20861:SF1">
    <property type="entry name" value="HOMOSERINE KINASE"/>
    <property type="match status" value="1"/>
</dbReference>
<dbReference type="InterPro" id="IPR006204">
    <property type="entry name" value="GHMP_kinase_N_dom"/>
</dbReference>
<dbReference type="InterPro" id="IPR000870">
    <property type="entry name" value="Homoserine_kinase"/>
</dbReference>
<dbReference type="AlphaFoldDB" id="A0A2I1PDQ4"/>
<keyword evidence="5 13" id="KW-0028">Amino-acid biosynthesis</keyword>
<name>A0A2I1PDQ4_9MICO</name>
<dbReference type="InterPro" id="IPR020568">
    <property type="entry name" value="Ribosomal_Su5_D2-typ_SF"/>
</dbReference>
<evidence type="ECO:0000313" key="16">
    <source>
        <dbReference type="EMBL" id="PKZ42745.1"/>
    </source>
</evidence>
<dbReference type="PANTHER" id="PTHR20861">
    <property type="entry name" value="HOMOSERINE/4-DIPHOSPHOCYTIDYL-2-C-METHYL-D-ERYTHRITOL KINASE"/>
    <property type="match status" value="1"/>
</dbReference>
<evidence type="ECO:0000259" key="15">
    <source>
        <dbReference type="Pfam" id="PF08544"/>
    </source>
</evidence>
<comment type="similarity">
    <text evidence="2 13">Belongs to the GHMP kinase family. Homoserine kinase subfamily.</text>
</comment>
<evidence type="ECO:0000259" key="14">
    <source>
        <dbReference type="Pfam" id="PF00288"/>
    </source>
</evidence>
<evidence type="ECO:0000256" key="2">
    <source>
        <dbReference type="ARBA" id="ARBA00007370"/>
    </source>
</evidence>
<organism evidence="16 17">
    <name type="scientific">Kytococcus schroeteri</name>
    <dbReference type="NCBI Taxonomy" id="138300"/>
    <lineage>
        <taxon>Bacteria</taxon>
        <taxon>Bacillati</taxon>
        <taxon>Actinomycetota</taxon>
        <taxon>Actinomycetes</taxon>
        <taxon>Micrococcales</taxon>
        <taxon>Kytococcaceae</taxon>
        <taxon>Kytococcus</taxon>
    </lineage>
</organism>
<dbReference type="OrthoDB" id="9769912at2"/>
<proteinExistence type="inferred from homology"/>
<evidence type="ECO:0000256" key="7">
    <source>
        <dbReference type="ARBA" id="ARBA00022697"/>
    </source>
</evidence>
<dbReference type="RefSeq" id="WP_101848904.1">
    <property type="nucleotide sequence ID" value="NZ_PKIZ01000001.1"/>
</dbReference>
<keyword evidence="8 13" id="KW-0547">Nucleotide-binding</keyword>
<evidence type="ECO:0000256" key="8">
    <source>
        <dbReference type="ARBA" id="ARBA00022741"/>
    </source>
</evidence>
<dbReference type="GO" id="GO:0005524">
    <property type="term" value="F:ATP binding"/>
    <property type="evidence" value="ECO:0007669"/>
    <property type="project" value="UniProtKB-UniRule"/>
</dbReference>
<evidence type="ECO:0000256" key="10">
    <source>
        <dbReference type="ARBA" id="ARBA00022840"/>
    </source>
</evidence>
<evidence type="ECO:0000256" key="1">
    <source>
        <dbReference type="ARBA" id="ARBA00005015"/>
    </source>
</evidence>
<dbReference type="EC" id="2.7.1.39" evidence="3 13"/>
<dbReference type="UniPathway" id="UPA00050">
    <property type="reaction ID" value="UER00064"/>
</dbReference>
<keyword evidence="10 13" id="KW-0067">ATP-binding</keyword>
<dbReference type="Pfam" id="PF08544">
    <property type="entry name" value="GHMP_kinases_C"/>
    <property type="match status" value="1"/>
</dbReference>
<comment type="subcellular location">
    <subcellularLocation>
        <location evidence="13">Cytoplasm</location>
    </subcellularLocation>
</comment>
<evidence type="ECO:0000256" key="4">
    <source>
        <dbReference type="ARBA" id="ARBA00017858"/>
    </source>
</evidence>
<dbReference type="InterPro" id="IPR013750">
    <property type="entry name" value="GHMP_kinase_C_dom"/>
</dbReference>
<comment type="function">
    <text evidence="12 13">Catalyzes the ATP-dependent phosphorylation of L-homoserine to L-homoserine phosphate.</text>
</comment>
<keyword evidence="13" id="KW-0963">Cytoplasm</keyword>
<keyword evidence="17" id="KW-1185">Reference proteome</keyword>
<dbReference type="GO" id="GO:0004413">
    <property type="term" value="F:homoserine kinase activity"/>
    <property type="evidence" value="ECO:0007669"/>
    <property type="project" value="UniProtKB-UniRule"/>
</dbReference>
<evidence type="ECO:0000256" key="12">
    <source>
        <dbReference type="ARBA" id="ARBA00049954"/>
    </source>
</evidence>
<dbReference type="Gene3D" id="3.30.230.10">
    <property type="match status" value="1"/>
</dbReference>
<accession>A0A2I1PDQ4</accession>
<dbReference type="PRINTS" id="PR00958">
    <property type="entry name" value="HOMSERKINASE"/>
</dbReference>
<dbReference type="Pfam" id="PF00288">
    <property type="entry name" value="GHMP_kinases_N"/>
    <property type="match status" value="1"/>
</dbReference>
<dbReference type="InterPro" id="IPR036554">
    <property type="entry name" value="GHMP_kinase_C_sf"/>
</dbReference>
<dbReference type="Gene3D" id="3.30.70.890">
    <property type="entry name" value="GHMP kinase, C-terminal domain"/>
    <property type="match status" value="1"/>
</dbReference>
<keyword evidence="9 13" id="KW-0418">Kinase</keyword>
<feature type="binding site" evidence="13">
    <location>
        <begin position="83"/>
        <end position="93"/>
    </location>
    <ligand>
        <name>ATP</name>
        <dbReference type="ChEBI" id="CHEBI:30616"/>
    </ligand>
</feature>
<sequence>MSATGRSVTVRVPATSANLGTGFDALGLAVALHNRVTLEVVAADDPARTDAGDSLPVAAYERACAEHGIEPVAVRCTVAGDVPPSRGLGSSATCVVGGVLAARALHGTDWDDDELVRLGTLTEGHPDNVAPALLGGVVVSVAAADGRVHSVPVPVAPGALPEVLLLVPDHPVATAEARAALPASVPFADAVHNAARSALLVAALATGRTEALSEAVDDRLHQPHRAHLVPGVEDVLAAARASGASAACVSGAGPTLLVLSPATGTEAALSAHLADHPWSWQLRRVPLEAHGAAVEESVAA</sequence>
<dbReference type="PROSITE" id="PS00627">
    <property type="entry name" value="GHMP_KINASES_ATP"/>
    <property type="match status" value="1"/>
</dbReference>
<protein>
    <recommendedName>
        <fullName evidence="4 13">Homoserine kinase</fullName>
        <shortName evidence="13">HK</shortName>
        <shortName evidence="13">HSK</shortName>
        <ecNumber evidence="3 13">2.7.1.39</ecNumber>
    </recommendedName>
</protein>
<dbReference type="GO" id="GO:0005737">
    <property type="term" value="C:cytoplasm"/>
    <property type="evidence" value="ECO:0007669"/>
    <property type="project" value="UniProtKB-SubCell"/>
</dbReference>
<dbReference type="InterPro" id="IPR014721">
    <property type="entry name" value="Ribsml_uS5_D2-typ_fold_subgr"/>
</dbReference>
<dbReference type="NCBIfam" id="TIGR00191">
    <property type="entry name" value="thrB"/>
    <property type="match status" value="1"/>
</dbReference>
<evidence type="ECO:0000313" key="17">
    <source>
        <dbReference type="Proteomes" id="UP000234206"/>
    </source>
</evidence>
<evidence type="ECO:0000256" key="3">
    <source>
        <dbReference type="ARBA" id="ARBA00012078"/>
    </source>
</evidence>
<feature type="domain" description="GHMP kinase N-terminal" evidence="14">
    <location>
        <begin position="56"/>
        <end position="136"/>
    </location>
</feature>
<dbReference type="PIRSF" id="PIRSF000676">
    <property type="entry name" value="Homoser_kin"/>
    <property type="match status" value="1"/>
</dbReference>
<comment type="catalytic activity">
    <reaction evidence="11 13">
        <text>L-homoserine + ATP = O-phospho-L-homoserine + ADP + H(+)</text>
        <dbReference type="Rhea" id="RHEA:13985"/>
        <dbReference type="ChEBI" id="CHEBI:15378"/>
        <dbReference type="ChEBI" id="CHEBI:30616"/>
        <dbReference type="ChEBI" id="CHEBI:57476"/>
        <dbReference type="ChEBI" id="CHEBI:57590"/>
        <dbReference type="ChEBI" id="CHEBI:456216"/>
        <dbReference type="EC" id="2.7.1.39"/>
    </reaction>
</comment>
<evidence type="ECO:0000256" key="13">
    <source>
        <dbReference type="HAMAP-Rule" id="MF_00384"/>
    </source>
</evidence>
<dbReference type="HAMAP" id="MF_00384">
    <property type="entry name" value="Homoser_kinase"/>
    <property type="match status" value="1"/>
</dbReference>
<feature type="domain" description="GHMP kinase C-terminal" evidence="15">
    <location>
        <begin position="201"/>
        <end position="260"/>
    </location>
</feature>
<reference evidence="16 17" key="1">
    <citation type="submission" date="2017-12" db="EMBL/GenBank/DDBJ databases">
        <title>Phylogenetic diversity of female urinary microbiome.</title>
        <authorList>
            <person name="Thomas-White K."/>
            <person name="Wolfe A.J."/>
        </authorList>
    </citation>
    <scope>NUCLEOTIDE SEQUENCE [LARGE SCALE GENOMIC DNA]</scope>
    <source>
        <strain evidence="16 17">UMB1298</strain>
    </source>
</reference>